<evidence type="ECO:0000313" key="2">
    <source>
        <dbReference type="EMBL" id="SEM88267.1"/>
    </source>
</evidence>
<organism evidence="2 3">
    <name type="scientific">Nitrosomonas marina</name>
    <dbReference type="NCBI Taxonomy" id="917"/>
    <lineage>
        <taxon>Bacteria</taxon>
        <taxon>Pseudomonadati</taxon>
        <taxon>Pseudomonadota</taxon>
        <taxon>Betaproteobacteria</taxon>
        <taxon>Nitrosomonadales</taxon>
        <taxon>Nitrosomonadaceae</taxon>
        <taxon>Nitrosomonas</taxon>
    </lineage>
</organism>
<keyword evidence="1" id="KW-1133">Transmembrane helix</keyword>
<sequence>MNLWTSVFLILGALFAFTIKIFPVLANHPWLKLLFISIVISALISRLFFMKDGFILEIKNAVPRITGRRKENSKLEKYFRFFEGIGIALCVTTLFILFFEGETIRLRQQFGVVS</sequence>
<dbReference type="EMBL" id="FOCP01000003">
    <property type="protein sequence ID" value="SEM88267.1"/>
    <property type="molecule type" value="Genomic_DNA"/>
</dbReference>
<name>A0A1H8C2G7_9PROT</name>
<feature type="transmembrane region" description="Helical" evidence="1">
    <location>
        <begin position="78"/>
        <end position="99"/>
    </location>
</feature>
<reference evidence="2 3" key="1">
    <citation type="submission" date="2016-10" db="EMBL/GenBank/DDBJ databases">
        <authorList>
            <person name="de Groot N.N."/>
        </authorList>
    </citation>
    <scope>NUCLEOTIDE SEQUENCE [LARGE SCALE GENOMIC DNA]</scope>
    <source>
        <strain evidence="2 3">Nm22</strain>
    </source>
</reference>
<gene>
    <name evidence="2" type="ORF">SAMN05216325_103211</name>
</gene>
<dbReference type="Proteomes" id="UP000199459">
    <property type="component" value="Unassembled WGS sequence"/>
</dbReference>
<feature type="transmembrane region" description="Helical" evidence="1">
    <location>
        <begin position="28"/>
        <end position="49"/>
    </location>
</feature>
<evidence type="ECO:0000313" key="3">
    <source>
        <dbReference type="Proteomes" id="UP000199459"/>
    </source>
</evidence>
<keyword evidence="1" id="KW-0472">Membrane</keyword>
<evidence type="ECO:0008006" key="4">
    <source>
        <dbReference type="Google" id="ProtNLM"/>
    </source>
</evidence>
<keyword evidence="1" id="KW-0812">Transmembrane</keyword>
<proteinExistence type="predicted"/>
<dbReference type="AlphaFoldDB" id="A0A1H8C2G7"/>
<protein>
    <recommendedName>
        <fullName evidence="4">DUF3899 domain-containing protein</fullName>
    </recommendedName>
</protein>
<evidence type="ECO:0000256" key="1">
    <source>
        <dbReference type="SAM" id="Phobius"/>
    </source>
</evidence>
<accession>A0A1H8C2G7</accession>